<reference evidence="3 4" key="1">
    <citation type="submission" date="2019-03" db="EMBL/GenBank/DDBJ databases">
        <title>Above-ground endophytic microbial communities from plants in different locations in the United States.</title>
        <authorList>
            <person name="Frank C."/>
        </authorList>
    </citation>
    <scope>NUCLEOTIDE SEQUENCE [LARGE SCALE GENOMIC DNA]</scope>
    <source>
        <strain evidence="3 4">LP_2_YM</strain>
    </source>
</reference>
<dbReference type="EMBL" id="SMDG01000006">
    <property type="protein sequence ID" value="TCW55490.1"/>
    <property type="molecule type" value="Genomic_DNA"/>
</dbReference>
<name>A0A4R4BG33_BACTU</name>
<dbReference type="PANTHER" id="PTHR46558:SF11">
    <property type="entry name" value="HTH-TYPE TRANSCRIPTIONAL REGULATOR XRE"/>
    <property type="match status" value="1"/>
</dbReference>
<proteinExistence type="predicted"/>
<dbReference type="Gene3D" id="1.10.260.40">
    <property type="entry name" value="lambda repressor-like DNA-binding domains"/>
    <property type="match status" value="1"/>
</dbReference>
<sequence>MFPQRLKFARKQKNLTQEELAKKIKTTKGTISNYENGYSAPSNELLSALADVLETTTDYLLGRIDNPNINAKYGPNDIFYDPELGLWFKDIKEASSEKREELKRFWEFMMQNEKNRKNN</sequence>
<evidence type="ECO:0000313" key="4">
    <source>
        <dbReference type="Proteomes" id="UP000295285"/>
    </source>
</evidence>
<protein>
    <submittedName>
        <fullName evidence="3">Transcriptional regulator with XRE-family HTH domain</fullName>
    </submittedName>
</protein>
<dbReference type="Proteomes" id="UP000295285">
    <property type="component" value="Unassembled WGS sequence"/>
</dbReference>
<dbReference type="Pfam" id="PF01381">
    <property type="entry name" value="HTH_3"/>
    <property type="match status" value="1"/>
</dbReference>
<feature type="domain" description="HTH cro/C1-type" evidence="2">
    <location>
        <begin position="6"/>
        <end position="60"/>
    </location>
</feature>
<keyword evidence="1" id="KW-0238">DNA-binding</keyword>
<organism evidence="3 4">
    <name type="scientific">Bacillus thuringiensis</name>
    <dbReference type="NCBI Taxonomy" id="1428"/>
    <lineage>
        <taxon>Bacteria</taxon>
        <taxon>Bacillati</taxon>
        <taxon>Bacillota</taxon>
        <taxon>Bacilli</taxon>
        <taxon>Bacillales</taxon>
        <taxon>Bacillaceae</taxon>
        <taxon>Bacillus</taxon>
        <taxon>Bacillus cereus group</taxon>
    </lineage>
</organism>
<accession>A0A4R4BG33</accession>
<dbReference type="PROSITE" id="PS50943">
    <property type="entry name" value="HTH_CROC1"/>
    <property type="match status" value="1"/>
</dbReference>
<comment type="caution">
    <text evidence="3">The sequence shown here is derived from an EMBL/GenBank/DDBJ whole genome shotgun (WGS) entry which is preliminary data.</text>
</comment>
<dbReference type="RefSeq" id="WP_131933050.1">
    <property type="nucleotide sequence ID" value="NZ_SMDF01000006.1"/>
</dbReference>
<evidence type="ECO:0000313" key="3">
    <source>
        <dbReference type="EMBL" id="TCW55490.1"/>
    </source>
</evidence>
<dbReference type="InterPro" id="IPR010982">
    <property type="entry name" value="Lambda_DNA-bd_dom_sf"/>
</dbReference>
<dbReference type="SMART" id="SM00530">
    <property type="entry name" value="HTH_XRE"/>
    <property type="match status" value="1"/>
</dbReference>
<gene>
    <name evidence="3" type="ORF">EC910_106101</name>
</gene>
<evidence type="ECO:0000256" key="1">
    <source>
        <dbReference type="ARBA" id="ARBA00023125"/>
    </source>
</evidence>
<dbReference type="AlphaFoldDB" id="A0A4R4BG33"/>
<dbReference type="GO" id="GO:0003677">
    <property type="term" value="F:DNA binding"/>
    <property type="evidence" value="ECO:0007669"/>
    <property type="project" value="UniProtKB-KW"/>
</dbReference>
<dbReference type="SUPFAM" id="SSF47413">
    <property type="entry name" value="lambda repressor-like DNA-binding domains"/>
    <property type="match status" value="1"/>
</dbReference>
<dbReference type="InterPro" id="IPR001387">
    <property type="entry name" value="Cro/C1-type_HTH"/>
</dbReference>
<dbReference type="PANTHER" id="PTHR46558">
    <property type="entry name" value="TRACRIPTIONAL REGULATORY PROTEIN-RELATED-RELATED"/>
    <property type="match status" value="1"/>
</dbReference>
<dbReference type="CDD" id="cd00093">
    <property type="entry name" value="HTH_XRE"/>
    <property type="match status" value="1"/>
</dbReference>
<evidence type="ECO:0000259" key="2">
    <source>
        <dbReference type="PROSITE" id="PS50943"/>
    </source>
</evidence>